<protein>
    <submittedName>
        <fullName evidence="6">Oligopeptide-binding protein AppA</fullName>
    </submittedName>
</protein>
<proteinExistence type="inferred from homology"/>
<organism evidence="6 7">
    <name type="scientific">Bacillus sonorensis</name>
    <dbReference type="NCBI Taxonomy" id="119858"/>
    <lineage>
        <taxon>Bacteria</taxon>
        <taxon>Bacillati</taxon>
        <taxon>Bacillota</taxon>
        <taxon>Bacilli</taxon>
        <taxon>Bacillales</taxon>
        <taxon>Bacillaceae</taxon>
        <taxon>Bacillus</taxon>
    </lineage>
</organism>
<name>A0ABN5ACZ5_9BACI</name>
<gene>
    <name evidence="6" type="ORF">S101395_02083</name>
</gene>
<keyword evidence="2" id="KW-0813">Transport</keyword>
<dbReference type="PANTHER" id="PTHR30290:SF9">
    <property type="entry name" value="OLIGOPEPTIDE-BINDING PROTEIN APPA"/>
    <property type="match status" value="1"/>
</dbReference>
<evidence type="ECO:0000259" key="5">
    <source>
        <dbReference type="Pfam" id="PF00496"/>
    </source>
</evidence>
<dbReference type="EMBL" id="CP021920">
    <property type="protein sequence ID" value="ASB88591.1"/>
    <property type="molecule type" value="Genomic_DNA"/>
</dbReference>
<dbReference type="Gene3D" id="3.40.190.10">
    <property type="entry name" value="Periplasmic binding protein-like II"/>
    <property type="match status" value="1"/>
</dbReference>
<dbReference type="PANTHER" id="PTHR30290">
    <property type="entry name" value="PERIPLASMIC BINDING COMPONENT OF ABC TRANSPORTER"/>
    <property type="match status" value="1"/>
</dbReference>
<evidence type="ECO:0000256" key="4">
    <source>
        <dbReference type="SAM" id="Phobius"/>
    </source>
</evidence>
<dbReference type="InterPro" id="IPR050035">
    <property type="entry name" value="NikA"/>
</dbReference>
<dbReference type="CDD" id="cd08490">
    <property type="entry name" value="PBP2_NikA_DppA_OppA_like_3"/>
    <property type="match status" value="1"/>
</dbReference>
<keyword evidence="4" id="KW-1133">Transmembrane helix</keyword>
<dbReference type="InterPro" id="IPR000914">
    <property type="entry name" value="SBP_5_dom"/>
</dbReference>
<feature type="domain" description="Solute-binding protein family 5" evidence="5">
    <location>
        <begin position="93"/>
        <end position="444"/>
    </location>
</feature>
<evidence type="ECO:0000313" key="6">
    <source>
        <dbReference type="EMBL" id="ASB88591.1"/>
    </source>
</evidence>
<sequence length="528" mass="58841">MIMIINRNHYFLGGIILTYIAKRLIIPIVFLLFLTSCSSGGEPAGGTRSGDDKKLTFLFNIPSQTLDPNLDVNYTAVRAGIAETLVKISPGLTIEPWLAEDWKSKDGQTWVFTIKDHLTFQNGKRADANAVKASLERTIKDSEAMKNALNIQKIQAKGRTLTIKTKEPFPGFPSELVHPNTAIIDVSGQNVSQKPIGTGPFQVSSFQPGHKIELERYDGYWDGKPKLKHVTFSFNEDANARVMALQSQDADIIYRPSVENIEHIQKDPSIIVDTAPSLRVHQLLYNTGKDSLANVHLRRALDALLDRKEIADSILGGQAQPADGPFLADFPFAPRSTRKPGGLEEAKAELKKAGYQLQDGKAVKNGKPLSFTLLTYQSRPELPLIAQVLESNAKQLGISIKIQQVENIDEYLSENGDWDMATYSAMTAPRGDAGYFLNTAYMPNGALNYSGIHNQTLVTWIDEFNRTIDEEKRNSLAKKAAELIQKETLNSFIVIPQNITAYRDHVVNWETSKSEYYMLTKDLDVKTK</sequence>
<keyword evidence="4" id="KW-0472">Membrane</keyword>
<dbReference type="Pfam" id="PF00496">
    <property type="entry name" value="SBP_bac_5"/>
    <property type="match status" value="1"/>
</dbReference>
<keyword evidence="3" id="KW-0732">Signal</keyword>
<dbReference type="InterPro" id="IPR039424">
    <property type="entry name" value="SBP_5"/>
</dbReference>
<dbReference type="PIRSF" id="PIRSF002741">
    <property type="entry name" value="MppA"/>
    <property type="match status" value="1"/>
</dbReference>
<keyword evidence="7" id="KW-1185">Reference proteome</keyword>
<dbReference type="Gene3D" id="3.10.105.10">
    <property type="entry name" value="Dipeptide-binding Protein, Domain 3"/>
    <property type="match status" value="1"/>
</dbReference>
<comment type="similarity">
    <text evidence="1">Belongs to the bacterial solute-binding protein 5 family.</text>
</comment>
<dbReference type="InterPro" id="IPR030678">
    <property type="entry name" value="Peptide/Ni-bd"/>
</dbReference>
<dbReference type="Proteomes" id="UP000196877">
    <property type="component" value="Chromosome"/>
</dbReference>
<evidence type="ECO:0000256" key="1">
    <source>
        <dbReference type="ARBA" id="ARBA00005695"/>
    </source>
</evidence>
<keyword evidence="4" id="KW-0812">Transmembrane</keyword>
<evidence type="ECO:0000256" key="3">
    <source>
        <dbReference type="ARBA" id="ARBA00022729"/>
    </source>
</evidence>
<reference evidence="6 7" key="1">
    <citation type="submission" date="2017-06" db="EMBL/GenBank/DDBJ databases">
        <title>Genome sequence of Bacillus sonorensis strain SRCM101395.</title>
        <authorList>
            <person name="Cho S.H."/>
        </authorList>
    </citation>
    <scope>NUCLEOTIDE SEQUENCE [LARGE SCALE GENOMIC DNA]</scope>
    <source>
        <strain evidence="6 7">SRCM101395</strain>
    </source>
</reference>
<evidence type="ECO:0000313" key="7">
    <source>
        <dbReference type="Proteomes" id="UP000196877"/>
    </source>
</evidence>
<dbReference type="SUPFAM" id="SSF53850">
    <property type="entry name" value="Periplasmic binding protein-like II"/>
    <property type="match status" value="1"/>
</dbReference>
<feature type="transmembrane region" description="Helical" evidence="4">
    <location>
        <begin position="12"/>
        <end position="34"/>
    </location>
</feature>
<dbReference type="NCBIfam" id="NF045468">
    <property type="entry name" value="Opp5A_nikA"/>
    <property type="match status" value="1"/>
</dbReference>
<accession>A0ABN5ACZ5</accession>
<evidence type="ECO:0000256" key="2">
    <source>
        <dbReference type="ARBA" id="ARBA00022448"/>
    </source>
</evidence>